<evidence type="ECO:0000313" key="2">
    <source>
        <dbReference type="EMBL" id="GCC21759.1"/>
    </source>
</evidence>
<feature type="region of interest" description="Disordered" evidence="1">
    <location>
        <begin position="1"/>
        <end position="26"/>
    </location>
</feature>
<reference evidence="2 3" key="1">
    <citation type="journal article" date="2018" name="Nat. Ecol. Evol.">
        <title>Shark genomes provide insights into elasmobranch evolution and the origin of vertebrates.</title>
        <authorList>
            <person name="Hara Y"/>
            <person name="Yamaguchi K"/>
            <person name="Onimaru K"/>
            <person name="Kadota M"/>
            <person name="Koyanagi M"/>
            <person name="Keeley SD"/>
            <person name="Tatsumi K"/>
            <person name="Tanaka K"/>
            <person name="Motone F"/>
            <person name="Kageyama Y"/>
            <person name="Nozu R"/>
            <person name="Adachi N"/>
            <person name="Nishimura O"/>
            <person name="Nakagawa R"/>
            <person name="Tanegashima C"/>
            <person name="Kiyatake I"/>
            <person name="Matsumoto R"/>
            <person name="Murakumo K"/>
            <person name="Nishida K"/>
            <person name="Terakita A"/>
            <person name="Kuratani S"/>
            <person name="Sato K"/>
            <person name="Hyodo S Kuraku.S."/>
        </authorList>
    </citation>
    <scope>NUCLEOTIDE SEQUENCE [LARGE SCALE GENOMIC DNA]</scope>
</reference>
<feature type="region of interest" description="Disordered" evidence="1">
    <location>
        <begin position="42"/>
        <end position="121"/>
    </location>
</feature>
<evidence type="ECO:0000256" key="1">
    <source>
        <dbReference type="SAM" id="MobiDB-lite"/>
    </source>
</evidence>
<organism evidence="2 3">
    <name type="scientific">Chiloscyllium punctatum</name>
    <name type="common">Brownbanded bambooshark</name>
    <name type="synonym">Hemiscyllium punctatum</name>
    <dbReference type="NCBI Taxonomy" id="137246"/>
    <lineage>
        <taxon>Eukaryota</taxon>
        <taxon>Metazoa</taxon>
        <taxon>Chordata</taxon>
        <taxon>Craniata</taxon>
        <taxon>Vertebrata</taxon>
        <taxon>Chondrichthyes</taxon>
        <taxon>Elasmobranchii</taxon>
        <taxon>Galeomorphii</taxon>
        <taxon>Galeoidea</taxon>
        <taxon>Orectolobiformes</taxon>
        <taxon>Hemiscylliidae</taxon>
        <taxon>Chiloscyllium</taxon>
    </lineage>
</organism>
<dbReference type="AlphaFoldDB" id="A0A401RUC4"/>
<dbReference type="EMBL" id="BEZZ01002458">
    <property type="protein sequence ID" value="GCC21759.1"/>
    <property type="molecule type" value="Genomic_DNA"/>
</dbReference>
<evidence type="ECO:0000313" key="3">
    <source>
        <dbReference type="Proteomes" id="UP000287033"/>
    </source>
</evidence>
<keyword evidence="3" id="KW-1185">Reference proteome</keyword>
<protein>
    <submittedName>
        <fullName evidence="2">Uncharacterized protein</fullName>
    </submittedName>
</protein>
<feature type="region of interest" description="Disordered" evidence="1">
    <location>
        <begin position="135"/>
        <end position="183"/>
    </location>
</feature>
<comment type="caution">
    <text evidence="2">The sequence shown here is derived from an EMBL/GenBank/DDBJ whole genome shotgun (WGS) entry which is preliminary data.</text>
</comment>
<gene>
    <name evidence="2" type="ORF">chiPu_0020234</name>
</gene>
<feature type="compositionally biased region" description="Basic and acidic residues" evidence="1">
    <location>
        <begin position="47"/>
        <end position="66"/>
    </location>
</feature>
<dbReference type="Proteomes" id="UP000287033">
    <property type="component" value="Unassembled WGS sequence"/>
</dbReference>
<accession>A0A401RUC4</accession>
<name>A0A401RUC4_CHIPU</name>
<proteinExistence type="predicted"/>
<sequence>MNVERSSACVVVDPPDGQAGDNPLGSYKWFTGCKLVARRVEDGEEQAAPREGVRGEEEVEEARTAEGENSELDGGPAHGEGRSAQPGRDPLSRRASYQRAESVPSQSSKAPAALRKVKSDSAERFRRFLNSFSSRLSRKRSFQESAPEYTQQGAVGAVHSKQRLWDDEESQAVLSLPSEDEVP</sequence>